<dbReference type="GO" id="GO:0003677">
    <property type="term" value="F:DNA binding"/>
    <property type="evidence" value="ECO:0007669"/>
    <property type="project" value="UniProtKB-KW"/>
</dbReference>
<evidence type="ECO:0000256" key="5">
    <source>
        <dbReference type="ARBA" id="ARBA00023242"/>
    </source>
</evidence>
<dbReference type="Gramene" id="TVU51094">
    <property type="protein sequence ID" value="TVU51094"/>
    <property type="gene ID" value="EJB05_02501"/>
</dbReference>
<gene>
    <name evidence="8" type="ORF">EJB05_02501</name>
</gene>
<keyword evidence="4" id="KW-0804">Transcription</keyword>
<evidence type="ECO:0000256" key="1">
    <source>
        <dbReference type="ARBA" id="ARBA00004123"/>
    </source>
</evidence>
<dbReference type="InterPro" id="IPR036955">
    <property type="entry name" value="AP2/ERF_dom_sf"/>
</dbReference>
<feature type="non-terminal residue" evidence="8">
    <location>
        <position position="1"/>
    </location>
</feature>
<comment type="caution">
    <text evidence="8">The sequence shown here is derived from an EMBL/GenBank/DDBJ whole genome shotgun (WGS) entry which is preliminary data.</text>
</comment>
<dbReference type="PANTHER" id="PTHR31677:SF196">
    <property type="entry name" value="ETHYLENE-RESPONSIVE TRANSCRIPTION FACTOR ERF109"/>
    <property type="match status" value="1"/>
</dbReference>
<evidence type="ECO:0000259" key="7">
    <source>
        <dbReference type="PROSITE" id="PS51032"/>
    </source>
</evidence>
<reference evidence="8 9" key="1">
    <citation type="journal article" date="2019" name="Sci. Rep.">
        <title>A high-quality genome of Eragrostis curvula grass provides insights into Poaceae evolution and supports new strategies to enhance forage quality.</title>
        <authorList>
            <person name="Carballo J."/>
            <person name="Santos B.A.C.M."/>
            <person name="Zappacosta D."/>
            <person name="Garbus I."/>
            <person name="Selva J.P."/>
            <person name="Gallo C.A."/>
            <person name="Diaz A."/>
            <person name="Albertini E."/>
            <person name="Caccamo M."/>
            <person name="Echenique V."/>
        </authorList>
    </citation>
    <scope>NUCLEOTIDE SEQUENCE [LARGE SCALE GENOMIC DNA]</scope>
    <source>
        <strain evidence="9">cv. Victoria</strain>
        <tissue evidence="8">Leaf</tissue>
    </source>
</reference>
<comment type="subcellular location">
    <subcellularLocation>
        <location evidence="1">Nucleus</location>
    </subcellularLocation>
</comment>
<feature type="compositionally biased region" description="Low complexity" evidence="6">
    <location>
        <begin position="204"/>
        <end position="219"/>
    </location>
</feature>
<keyword evidence="5" id="KW-0539">Nucleus</keyword>
<sequence length="226" mass="23929">MAVQALTHHQSEVAGSRQIRAHDPRLIGMEGGLRGLAKKAAVAVLAANGGAPPPPPEGTTYDGVRLRPSGKWSVEIRDSPTTRVWLGSYDTAVEAACAYDAAVRTLRPGKRTNFPEPPEVDKEERVAVVLAHVAGVKRKRHGGRGVRLVPGRPGSVPGSVADTHKNTDMVIKSILRIGSEYKQGQAAFPCTDNGFRDRTTGTFPGSSPELPLPLPASGGVARVPKK</sequence>
<feature type="non-terminal residue" evidence="8">
    <location>
        <position position="226"/>
    </location>
</feature>
<dbReference type="Proteomes" id="UP000324897">
    <property type="component" value="Chromosome 6"/>
</dbReference>
<feature type="domain" description="AP2/ERF" evidence="7">
    <location>
        <begin position="60"/>
        <end position="115"/>
    </location>
</feature>
<evidence type="ECO:0000256" key="4">
    <source>
        <dbReference type="ARBA" id="ARBA00023163"/>
    </source>
</evidence>
<dbReference type="EMBL" id="RWGY01000002">
    <property type="protein sequence ID" value="TVU51094.1"/>
    <property type="molecule type" value="Genomic_DNA"/>
</dbReference>
<dbReference type="Pfam" id="PF00847">
    <property type="entry name" value="AP2"/>
    <property type="match status" value="1"/>
</dbReference>
<dbReference type="AlphaFoldDB" id="A0A5J9WV95"/>
<evidence type="ECO:0000313" key="8">
    <source>
        <dbReference type="EMBL" id="TVU51094.1"/>
    </source>
</evidence>
<dbReference type="InterPro" id="IPR001471">
    <property type="entry name" value="AP2/ERF_dom"/>
</dbReference>
<dbReference type="SUPFAM" id="SSF54171">
    <property type="entry name" value="DNA-binding domain"/>
    <property type="match status" value="1"/>
</dbReference>
<protein>
    <recommendedName>
        <fullName evidence="7">AP2/ERF domain-containing protein</fullName>
    </recommendedName>
</protein>
<feature type="region of interest" description="Disordered" evidence="6">
    <location>
        <begin position="188"/>
        <end position="226"/>
    </location>
</feature>
<dbReference type="PROSITE" id="PS51032">
    <property type="entry name" value="AP2_ERF"/>
    <property type="match status" value="1"/>
</dbReference>
<organism evidence="8 9">
    <name type="scientific">Eragrostis curvula</name>
    <name type="common">weeping love grass</name>
    <dbReference type="NCBI Taxonomy" id="38414"/>
    <lineage>
        <taxon>Eukaryota</taxon>
        <taxon>Viridiplantae</taxon>
        <taxon>Streptophyta</taxon>
        <taxon>Embryophyta</taxon>
        <taxon>Tracheophyta</taxon>
        <taxon>Spermatophyta</taxon>
        <taxon>Magnoliopsida</taxon>
        <taxon>Liliopsida</taxon>
        <taxon>Poales</taxon>
        <taxon>Poaceae</taxon>
        <taxon>PACMAD clade</taxon>
        <taxon>Chloridoideae</taxon>
        <taxon>Eragrostideae</taxon>
        <taxon>Eragrostidinae</taxon>
        <taxon>Eragrostis</taxon>
    </lineage>
</organism>
<dbReference type="GO" id="GO:0005634">
    <property type="term" value="C:nucleus"/>
    <property type="evidence" value="ECO:0007669"/>
    <property type="project" value="UniProtKB-SubCell"/>
</dbReference>
<evidence type="ECO:0000256" key="6">
    <source>
        <dbReference type="SAM" id="MobiDB-lite"/>
    </source>
</evidence>
<keyword evidence="9" id="KW-1185">Reference proteome</keyword>
<dbReference type="OrthoDB" id="1226293at2759"/>
<dbReference type="PANTHER" id="PTHR31677">
    <property type="entry name" value="AP2 DOMAIN CLASS TRANSCRIPTION FACTOR"/>
    <property type="match status" value="1"/>
</dbReference>
<dbReference type="InterPro" id="IPR016177">
    <property type="entry name" value="DNA-bd_dom_sf"/>
</dbReference>
<keyword evidence="2" id="KW-0805">Transcription regulation</keyword>
<keyword evidence="3" id="KW-0238">DNA-binding</keyword>
<dbReference type="GO" id="GO:0003700">
    <property type="term" value="F:DNA-binding transcription factor activity"/>
    <property type="evidence" value="ECO:0007669"/>
    <property type="project" value="InterPro"/>
</dbReference>
<name>A0A5J9WV95_9POAL</name>
<proteinExistence type="predicted"/>
<dbReference type="Gene3D" id="3.30.730.10">
    <property type="entry name" value="AP2/ERF domain"/>
    <property type="match status" value="1"/>
</dbReference>
<accession>A0A5J9WV95</accession>
<evidence type="ECO:0000256" key="2">
    <source>
        <dbReference type="ARBA" id="ARBA00023015"/>
    </source>
</evidence>
<dbReference type="PRINTS" id="PR00367">
    <property type="entry name" value="ETHRSPELEMNT"/>
</dbReference>
<evidence type="ECO:0000256" key="3">
    <source>
        <dbReference type="ARBA" id="ARBA00023125"/>
    </source>
</evidence>
<evidence type="ECO:0000313" key="9">
    <source>
        <dbReference type="Proteomes" id="UP000324897"/>
    </source>
</evidence>
<dbReference type="SMART" id="SM00380">
    <property type="entry name" value="AP2"/>
    <property type="match status" value="1"/>
</dbReference>
<dbReference type="CDD" id="cd00018">
    <property type="entry name" value="AP2"/>
    <property type="match status" value="1"/>
</dbReference>